<dbReference type="InterPro" id="IPR036689">
    <property type="entry name" value="ESAT-6-like_sf"/>
</dbReference>
<dbReference type="EMBL" id="JACJIA010000012">
    <property type="protein sequence ID" value="MBA8955551.1"/>
    <property type="molecule type" value="Genomic_DNA"/>
</dbReference>
<organism evidence="1 2">
    <name type="scientific">Actinomadura namibiensis</name>
    <dbReference type="NCBI Taxonomy" id="182080"/>
    <lineage>
        <taxon>Bacteria</taxon>
        <taxon>Bacillati</taxon>
        <taxon>Actinomycetota</taxon>
        <taxon>Actinomycetes</taxon>
        <taxon>Streptosporangiales</taxon>
        <taxon>Thermomonosporaceae</taxon>
        <taxon>Actinomadura</taxon>
    </lineage>
</organism>
<dbReference type="SUPFAM" id="SSF140453">
    <property type="entry name" value="EsxAB dimer-like"/>
    <property type="match status" value="1"/>
</dbReference>
<dbReference type="Proteomes" id="UP000572680">
    <property type="component" value="Unassembled WGS sequence"/>
</dbReference>
<evidence type="ECO:0000313" key="2">
    <source>
        <dbReference type="Proteomes" id="UP000572680"/>
    </source>
</evidence>
<dbReference type="Gene3D" id="1.10.287.1060">
    <property type="entry name" value="ESAT-6-like"/>
    <property type="match status" value="1"/>
</dbReference>
<keyword evidence="2" id="KW-1185">Reference proteome</keyword>
<protein>
    <submittedName>
        <fullName evidence="1">WXG100 family type VII secretion target</fullName>
    </submittedName>
</protein>
<comment type="caution">
    <text evidence="1">The sequence shown here is derived from an EMBL/GenBank/DDBJ whole genome shotgun (WGS) entry which is preliminary data.</text>
</comment>
<dbReference type="Pfam" id="PF06013">
    <property type="entry name" value="WXG100"/>
    <property type="match status" value="1"/>
</dbReference>
<dbReference type="AlphaFoldDB" id="A0A7W3LWI6"/>
<reference evidence="1 2" key="1">
    <citation type="submission" date="2020-08" db="EMBL/GenBank/DDBJ databases">
        <title>Genomic Encyclopedia of Type Strains, Phase IV (KMG-IV): sequencing the most valuable type-strain genomes for metagenomic binning, comparative biology and taxonomic classification.</title>
        <authorList>
            <person name="Goeker M."/>
        </authorList>
    </citation>
    <scope>NUCLEOTIDE SEQUENCE [LARGE SCALE GENOMIC DNA]</scope>
    <source>
        <strain evidence="1 2">DSM 44197</strain>
    </source>
</reference>
<dbReference type="RefSeq" id="WP_067813463.1">
    <property type="nucleotide sequence ID" value="NZ_BAAALP010000105.1"/>
</dbReference>
<proteinExistence type="predicted"/>
<sequence length="101" mass="11371">MSNELKVETEALRKAAKGFEDASGQVRRIFDRLRSRLDAEGACWGGDETGQQFSQNYITTNKANEFKDSGPDIADGLKKVKANIELMAKRYADAEERSRIR</sequence>
<evidence type="ECO:0000313" key="1">
    <source>
        <dbReference type="EMBL" id="MBA8955551.1"/>
    </source>
</evidence>
<dbReference type="InterPro" id="IPR010310">
    <property type="entry name" value="T7SS_ESAT-6-like"/>
</dbReference>
<name>A0A7W3LWI6_ACTNM</name>
<accession>A0A7W3LWI6</accession>
<gene>
    <name evidence="1" type="ORF">HNR61_007227</name>
</gene>